<evidence type="ECO:0000313" key="1">
    <source>
        <dbReference type="EMBL" id="ACN28287.1"/>
    </source>
</evidence>
<accession>C0P5M1</accession>
<name>C0P5M1_MAIZE</name>
<sequence length="205" mass="22257">MLMSHSYTQVTLITWFLGNKLMATKVPDLSHTHDPCMSIPRSHASPSKIRDVDYIPCFFSLSPIHTHIYLVNQPCVHVRGASSMLHSLQDKLQFLLSMVELEQFSADPAMLLQAQIWVCVLCVAPGSQEHDSPYGVLGGRAAAVGATARFTGRRCGGGGAVGAPEFLTEGLLDLVSPGALPGRQLRGFHGRQKKILSYSTETVVV</sequence>
<proteinExistence type="evidence at transcript level"/>
<organism evidence="1">
    <name type="scientific">Zea mays</name>
    <name type="common">Maize</name>
    <dbReference type="NCBI Taxonomy" id="4577"/>
    <lineage>
        <taxon>Eukaryota</taxon>
        <taxon>Viridiplantae</taxon>
        <taxon>Streptophyta</taxon>
        <taxon>Embryophyta</taxon>
        <taxon>Tracheophyta</taxon>
        <taxon>Spermatophyta</taxon>
        <taxon>Magnoliopsida</taxon>
        <taxon>Liliopsida</taxon>
        <taxon>Poales</taxon>
        <taxon>Poaceae</taxon>
        <taxon>PACMAD clade</taxon>
        <taxon>Panicoideae</taxon>
        <taxon>Andropogonodae</taxon>
        <taxon>Andropogoneae</taxon>
        <taxon>Tripsacinae</taxon>
        <taxon>Zea</taxon>
    </lineage>
</organism>
<dbReference type="EMBL" id="BT063590">
    <property type="protein sequence ID" value="ACN28287.1"/>
    <property type="molecule type" value="mRNA"/>
</dbReference>
<dbReference type="AlphaFoldDB" id="C0P5M1"/>
<reference evidence="1" key="1">
    <citation type="journal article" date="2009" name="PLoS Genet.">
        <title>Sequencing, mapping, and analysis of 27,455 maize full-length cDNAs.</title>
        <authorList>
            <person name="Soderlund C."/>
            <person name="Descour A."/>
            <person name="Kudrna D."/>
            <person name="Bomhoff M."/>
            <person name="Boyd L."/>
            <person name="Currie J."/>
            <person name="Angelova A."/>
            <person name="Collura K."/>
            <person name="Wissotski M."/>
            <person name="Ashley E."/>
            <person name="Morrow D."/>
            <person name="Fernandes J."/>
            <person name="Walbot V."/>
            <person name="Yu Y."/>
        </authorList>
    </citation>
    <scope>NUCLEOTIDE SEQUENCE</scope>
    <source>
        <strain evidence="1">B73</strain>
    </source>
</reference>
<reference evidence="1" key="2">
    <citation type="submission" date="2012-06" db="EMBL/GenBank/DDBJ databases">
        <authorList>
            <person name="Yu Y."/>
            <person name="Currie J."/>
            <person name="Lomeli R."/>
            <person name="Angelova A."/>
            <person name="Collura K."/>
            <person name="Wissotski M."/>
            <person name="Campos D."/>
            <person name="Kudrna D."/>
            <person name="Golser W."/>
            <person name="Ashely E."/>
            <person name="Descour A."/>
            <person name="Fernandes J."/>
            <person name="Soderlund C."/>
            <person name="Walbot V."/>
        </authorList>
    </citation>
    <scope>NUCLEOTIDE SEQUENCE</scope>
    <source>
        <strain evidence="1">B73</strain>
    </source>
</reference>
<protein>
    <submittedName>
        <fullName evidence="1">Uncharacterized protein</fullName>
    </submittedName>
</protein>